<dbReference type="PANTHER" id="PTHR21240">
    <property type="entry name" value="2-AMINO-3-CARBOXYLMUCONATE-6-SEMIALDEHYDE DECARBOXYLASE"/>
    <property type="match status" value="1"/>
</dbReference>
<feature type="domain" description="Amidohydrolase-related" evidence="2">
    <location>
        <begin position="93"/>
        <end position="325"/>
    </location>
</feature>
<dbReference type="CDD" id="cd01292">
    <property type="entry name" value="metallo-dependent_hydrolases"/>
    <property type="match status" value="1"/>
</dbReference>
<dbReference type="SUPFAM" id="SSF51556">
    <property type="entry name" value="Metallo-dependent hydrolases"/>
    <property type="match status" value="1"/>
</dbReference>
<dbReference type="AlphaFoldDB" id="A0A9X2EE67"/>
<proteinExistence type="predicted"/>
<comment type="caution">
    <text evidence="3">The sequence shown here is derived from an EMBL/GenBank/DDBJ whole genome shotgun (WGS) entry which is preliminary data.</text>
</comment>
<dbReference type="GO" id="GO:0005737">
    <property type="term" value="C:cytoplasm"/>
    <property type="evidence" value="ECO:0007669"/>
    <property type="project" value="TreeGrafter"/>
</dbReference>
<evidence type="ECO:0000259" key="2">
    <source>
        <dbReference type="Pfam" id="PF04909"/>
    </source>
</evidence>
<dbReference type="EMBL" id="JAMSHT010000001">
    <property type="protein sequence ID" value="MCM8556320.1"/>
    <property type="molecule type" value="Genomic_DNA"/>
</dbReference>
<gene>
    <name evidence="3" type="ORF">NDO55_00605</name>
</gene>
<dbReference type="GO" id="GO:0016831">
    <property type="term" value="F:carboxy-lyase activity"/>
    <property type="evidence" value="ECO:0007669"/>
    <property type="project" value="InterPro"/>
</dbReference>
<name>A0A9X2EE67_9SPHN</name>
<protein>
    <submittedName>
        <fullName evidence="3">Amidohydrolase family protein</fullName>
    </submittedName>
</protein>
<dbReference type="GO" id="GO:0019748">
    <property type="term" value="P:secondary metabolic process"/>
    <property type="evidence" value="ECO:0007669"/>
    <property type="project" value="TreeGrafter"/>
</dbReference>
<evidence type="ECO:0000313" key="4">
    <source>
        <dbReference type="Proteomes" id="UP001155128"/>
    </source>
</evidence>
<evidence type="ECO:0000256" key="1">
    <source>
        <dbReference type="ARBA" id="ARBA00023239"/>
    </source>
</evidence>
<sequence>MLVSMAAALAAAQPLPIIDIHLHASDPTGIPPFATVCTNAGPLEYPGLDPADGMTLQKAATCPDPVAPATDLAATISAHRAYFEQYNLWGVLDITQGDVESSLAMAEAWQAAMGERLWIAIDFHDLARADWDDETLIAKLEALAEADTVQLFAEVDPQYEQILATDERLDKYFALAARLDIPVGIHLGETAPGATHTIPEPLYSPAFGNPLDLDPLLRKYPSLRVYVMHAGLPMLDEMMAMLKAHPQLYVDIAAQNWMTPRAEFHFQLKRLVDAGFGKRIMYGSDSLWYPDVIPVAIETIEKADFLTEAQKRDIFYNNAARFLRLSEEDIARHHGR</sequence>
<dbReference type="Pfam" id="PF04909">
    <property type="entry name" value="Amidohydro_2"/>
    <property type="match status" value="1"/>
</dbReference>
<reference evidence="3" key="1">
    <citation type="submission" date="2022-06" db="EMBL/GenBank/DDBJ databases">
        <title>Sphingomicrobium sedimins sp. nov., a marine bacterium isolated from tidal flat.</title>
        <authorList>
            <person name="Kim C.-H."/>
            <person name="Yoo Y."/>
            <person name="Kim J.-J."/>
        </authorList>
    </citation>
    <scope>NUCLEOTIDE SEQUENCE</scope>
    <source>
        <strain evidence="3">GRR-S6-50</strain>
    </source>
</reference>
<dbReference type="GO" id="GO:0016787">
    <property type="term" value="F:hydrolase activity"/>
    <property type="evidence" value="ECO:0007669"/>
    <property type="project" value="InterPro"/>
</dbReference>
<dbReference type="PANTHER" id="PTHR21240:SF28">
    <property type="entry name" value="ISO-OROTATE DECARBOXYLASE (EUROFUNG)"/>
    <property type="match status" value="1"/>
</dbReference>
<dbReference type="InterPro" id="IPR006680">
    <property type="entry name" value="Amidohydro-rel"/>
</dbReference>
<dbReference type="RefSeq" id="WP_252111409.1">
    <property type="nucleotide sequence ID" value="NZ_JAMSHT010000001.1"/>
</dbReference>
<dbReference type="Proteomes" id="UP001155128">
    <property type="component" value="Unassembled WGS sequence"/>
</dbReference>
<keyword evidence="4" id="KW-1185">Reference proteome</keyword>
<dbReference type="InterPro" id="IPR032466">
    <property type="entry name" value="Metal_Hydrolase"/>
</dbReference>
<keyword evidence="1" id="KW-0456">Lyase</keyword>
<dbReference type="InterPro" id="IPR032465">
    <property type="entry name" value="ACMSD"/>
</dbReference>
<evidence type="ECO:0000313" key="3">
    <source>
        <dbReference type="EMBL" id="MCM8556320.1"/>
    </source>
</evidence>
<accession>A0A9X2EE67</accession>
<organism evidence="3 4">
    <name type="scientific">Sphingomicrobium sediminis</name>
    <dbReference type="NCBI Taxonomy" id="2950949"/>
    <lineage>
        <taxon>Bacteria</taxon>
        <taxon>Pseudomonadati</taxon>
        <taxon>Pseudomonadota</taxon>
        <taxon>Alphaproteobacteria</taxon>
        <taxon>Sphingomonadales</taxon>
        <taxon>Sphingomonadaceae</taxon>
        <taxon>Sphingomicrobium</taxon>
    </lineage>
</organism>
<dbReference type="Gene3D" id="3.20.20.140">
    <property type="entry name" value="Metal-dependent hydrolases"/>
    <property type="match status" value="1"/>
</dbReference>